<organism evidence="2 3">
    <name type="scientific">Protopolystoma xenopodis</name>
    <dbReference type="NCBI Taxonomy" id="117903"/>
    <lineage>
        <taxon>Eukaryota</taxon>
        <taxon>Metazoa</taxon>
        <taxon>Spiralia</taxon>
        <taxon>Lophotrochozoa</taxon>
        <taxon>Platyhelminthes</taxon>
        <taxon>Monogenea</taxon>
        <taxon>Polyopisthocotylea</taxon>
        <taxon>Polystomatidea</taxon>
        <taxon>Polystomatidae</taxon>
        <taxon>Protopolystoma</taxon>
    </lineage>
</organism>
<dbReference type="EMBL" id="CAAALY010007009">
    <property type="protein sequence ID" value="VEL09703.1"/>
    <property type="molecule type" value="Genomic_DNA"/>
</dbReference>
<reference evidence="2" key="1">
    <citation type="submission" date="2018-11" db="EMBL/GenBank/DDBJ databases">
        <authorList>
            <consortium name="Pathogen Informatics"/>
        </authorList>
    </citation>
    <scope>NUCLEOTIDE SEQUENCE</scope>
</reference>
<gene>
    <name evidence="2" type="ORF">PXEA_LOCUS3143</name>
</gene>
<evidence type="ECO:0000256" key="1">
    <source>
        <dbReference type="SAM" id="MobiDB-lite"/>
    </source>
</evidence>
<evidence type="ECO:0000313" key="3">
    <source>
        <dbReference type="Proteomes" id="UP000784294"/>
    </source>
</evidence>
<feature type="region of interest" description="Disordered" evidence="1">
    <location>
        <begin position="101"/>
        <end position="144"/>
    </location>
</feature>
<evidence type="ECO:0000313" key="2">
    <source>
        <dbReference type="EMBL" id="VEL09703.1"/>
    </source>
</evidence>
<feature type="compositionally biased region" description="Polar residues" evidence="1">
    <location>
        <begin position="126"/>
        <end position="141"/>
    </location>
</feature>
<sequence>MPNNLPPSHRGELAKFAYKVVLVLEIMFHEPVDSSGTSRLPARLTHVLQLPLRLLPPVWIYAAPANRGNNSGSRNDSLLHGHVYSPSQTIPSSYSSNPFLHTSGRNISARSHNRPRLRRFPPGTIKESTGLLSDPCTSESSGLPGYIYGPDSDLKSDLNLPQYPYHDPLSGSYFDTSSGSDSDSSSFTITLPEPIEFGSKLPDYSTSYHSLKDFTFPHNPISAVPDDCAPVGKRTATAGQIRASLSEATDALKDEIVPSYKSFQNSSQLHETACLEVNHYFSEQSNGAYM</sequence>
<feature type="compositionally biased region" description="Polar residues" evidence="1">
    <location>
        <begin position="101"/>
        <end position="110"/>
    </location>
</feature>
<proteinExistence type="predicted"/>
<protein>
    <submittedName>
        <fullName evidence="2">Uncharacterized protein</fullName>
    </submittedName>
</protein>
<keyword evidence="3" id="KW-1185">Reference proteome</keyword>
<dbReference type="AlphaFoldDB" id="A0A448WEB7"/>
<dbReference type="Proteomes" id="UP000784294">
    <property type="component" value="Unassembled WGS sequence"/>
</dbReference>
<name>A0A448WEB7_9PLAT</name>
<accession>A0A448WEB7</accession>
<comment type="caution">
    <text evidence="2">The sequence shown here is derived from an EMBL/GenBank/DDBJ whole genome shotgun (WGS) entry which is preliminary data.</text>
</comment>